<protein>
    <submittedName>
        <fullName evidence="4">SDR family NAD(P)-dependent oxidoreductase</fullName>
    </submittedName>
</protein>
<dbReference type="NCBIfam" id="NF004843">
    <property type="entry name" value="PRK06194.1"/>
    <property type="match status" value="1"/>
</dbReference>
<gene>
    <name evidence="4" type="ORF">HX830_18545</name>
</gene>
<reference evidence="4 5" key="1">
    <citation type="submission" date="2020-04" db="EMBL/GenBank/DDBJ databases">
        <title>Molecular characterization of pseudomonads from Agaricus bisporus reveal novel blotch 2 pathogens in Western Europe.</title>
        <authorList>
            <person name="Taparia T."/>
            <person name="Krijger M."/>
            <person name="Haynes E."/>
            <person name="Elpinstone J.G."/>
            <person name="Noble R."/>
            <person name="Van Der Wolf J."/>
        </authorList>
    </citation>
    <scope>NUCLEOTIDE SEQUENCE [LARGE SCALE GENOMIC DNA]</scope>
    <source>
        <strain evidence="4 5">G9001</strain>
    </source>
</reference>
<dbReference type="RefSeq" id="WP_177101764.1">
    <property type="nucleotide sequence ID" value="NZ_JACAQA010000015.1"/>
</dbReference>
<dbReference type="EMBL" id="JACAQA010000015">
    <property type="protein sequence ID" value="NWB86880.1"/>
    <property type="molecule type" value="Genomic_DNA"/>
</dbReference>
<dbReference type="PROSITE" id="PS00061">
    <property type="entry name" value="ADH_SHORT"/>
    <property type="match status" value="1"/>
</dbReference>
<evidence type="ECO:0000256" key="1">
    <source>
        <dbReference type="ARBA" id="ARBA00006484"/>
    </source>
</evidence>
<evidence type="ECO:0000313" key="5">
    <source>
        <dbReference type="Proteomes" id="UP000522864"/>
    </source>
</evidence>
<organism evidence="4 5">
    <name type="scientific">Pseudomonas gingeri</name>
    <dbReference type="NCBI Taxonomy" id="117681"/>
    <lineage>
        <taxon>Bacteria</taxon>
        <taxon>Pseudomonadati</taxon>
        <taxon>Pseudomonadota</taxon>
        <taxon>Gammaproteobacteria</taxon>
        <taxon>Pseudomonadales</taxon>
        <taxon>Pseudomonadaceae</taxon>
        <taxon>Pseudomonas</taxon>
    </lineage>
</organism>
<name>A0A7Y8BSJ6_9PSED</name>
<dbReference type="CDD" id="cd05233">
    <property type="entry name" value="SDR_c"/>
    <property type="match status" value="1"/>
</dbReference>
<dbReference type="PANTHER" id="PTHR24322">
    <property type="entry name" value="PKSB"/>
    <property type="match status" value="1"/>
</dbReference>
<proteinExistence type="inferred from homology"/>
<dbReference type="InterPro" id="IPR036291">
    <property type="entry name" value="NAD(P)-bd_dom_sf"/>
</dbReference>
<evidence type="ECO:0000256" key="3">
    <source>
        <dbReference type="RuleBase" id="RU000363"/>
    </source>
</evidence>
<comment type="caution">
    <text evidence="4">The sequence shown here is derived from an EMBL/GenBank/DDBJ whole genome shotgun (WGS) entry which is preliminary data.</text>
</comment>
<sequence>MKDLNGKVSVITGAGAGLGRELAMACARRRMKLVLADVEAGNLEATRTLIQQKLPDTDIATLPVDVSKFEQVAALAQLAMQRFGGVHLLFNNAGVGVTAPLWENTVSDWQWVTQVNLYGVAWGVKAFTPIMLEQGEGHIVNIASAAGWMYSAGSGIYNATKAAVVALSESLANDLKMANSVIGVSVLSPAFFPTGIIDAERNRPVEFADAAVDSEMKRQYEERVRRAVEAGRISAREIAEITLKGVEENRFYLFPHAWVPGVIALRSQQAQAGMTAFDPHGGSA</sequence>
<dbReference type="AlphaFoldDB" id="A0A7Y8BSJ6"/>
<dbReference type="Proteomes" id="UP000522864">
    <property type="component" value="Unassembled WGS sequence"/>
</dbReference>
<comment type="similarity">
    <text evidence="1 3">Belongs to the short-chain dehydrogenases/reductases (SDR) family.</text>
</comment>
<dbReference type="InterPro" id="IPR020904">
    <property type="entry name" value="Sc_DH/Rdtase_CS"/>
</dbReference>
<accession>A0A7Y8BSJ6</accession>
<dbReference type="InterPro" id="IPR002347">
    <property type="entry name" value="SDR_fam"/>
</dbReference>
<dbReference type="PRINTS" id="PR00080">
    <property type="entry name" value="SDRFAMILY"/>
</dbReference>
<evidence type="ECO:0000313" key="4">
    <source>
        <dbReference type="EMBL" id="NWB86880.1"/>
    </source>
</evidence>
<dbReference type="GO" id="GO:0016616">
    <property type="term" value="F:oxidoreductase activity, acting on the CH-OH group of donors, NAD or NADP as acceptor"/>
    <property type="evidence" value="ECO:0007669"/>
    <property type="project" value="TreeGrafter"/>
</dbReference>
<dbReference type="SUPFAM" id="SSF51735">
    <property type="entry name" value="NAD(P)-binding Rossmann-fold domains"/>
    <property type="match status" value="1"/>
</dbReference>
<keyword evidence="2" id="KW-0560">Oxidoreductase</keyword>
<dbReference type="PRINTS" id="PR00081">
    <property type="entry name" value="GDHRDH"/>
</dbReference>
<dbReference type="Gene3D" id="3.40.50.720">
    <property type="entry name" value="NAD(P)-binding Rossmann-like Domain"/>
    <property type="match status" value="1"/>
</dbReference>
<evidence type="ECO:0000256" key="2">
    <source>
        <dbReference type="ARBA" id="ARBA00023002"/>
    </source>
</evidence>
<dbReference type="Pfam" id="PF00106">
    <property type="entry name" value="adh_short"/>
    <property type="match status" value="1"/>
</dbReference>
<dbReference type="PANTHER" id="PTHR24322:SF736">
    <property type="entry name" value="RETINOL DEHYDROGENASE 10"/>
    <property type="match status" value="1"/>
</dbReference>